<sequence length="363" mass="40877">MFETSRLEEALALTADGFRSLKGINDAPSELDGDGSIHFDEWDWEVGVGLYGFYKHACKTGDERMKRNLANWYDMQIARGLPPRQINSTAPMLCLALLARETNNERWKQIVTDWAEWLINDMPKTVDDGFQHLVKERENDGQLWDDTLFMAGLFMGVAGDWLDRSDWAEEAYYQFLVHGRYLSDPASGLWYHGWTFNGHHNYADAFWARGNAWITIAVPELFELVGERYGPAARQIKALYRRQVEALLPLQLENGMWPTLLDQPDSPPETSATAGFAYGLLRGVRTGILPESYLQPALKAASAVLERIDGAGIVQEVSDGTAMGHDFEFYRNIPNTPTPYGQALASLLLIELLAAKEILQDVA</sequence>
<dbReference type="InterPro" id="IPR010905">
    <property type="entry name" value="Glyco_hydro_88"/>
</dbReference>
<dbReference type="RefSeq" id="WP_093522868.1">
    <property type="nucleotide sequence ID" value="NZ_FOSK01000014.1"/>
</dbReference>
<proteinExistence type="predicted"/>
<evidence type="ECO:0000313" key="2">
    <source>
        <dbReference type="EMBL" id="SFL01331.1"/>
    </source>
</evidence>
<dbReference type="InterPro" id="IPR012341">
    <property type="entry name" value="6hp_glycosidase-like_sf"/>
</dbReference>
<dbReference type="PANTHER" id="PTHR33886">
    <property type="entry name" value="UNSATURATED RHAMNOGALACTURONAN HYDROLASE (EUROFUNG)"/>
    <property type="match status" value="1"/>
</dbReference>
<comment type="caution">
    <text evidence="2">The sequence shown here is derived from an EMBL/GenBank/DDBJ whole genome shotgun (WGS) entry which is preliminary data.</text>
</comment>
<dbReference type="Gene3D" id="1.50.10.10">
    <property type="match status" value="1"/>
</dbReference>
<dbReference type="PANTHER" id="PTHR33886:SF8">
    <property type="entry name" value="UNSATURATED RHAMNOGALACTURONAN HYDROLASE (EUROFUNG)"/>
    <property type="match status" value="1"/>
</dbReference>
<dbReference type="InterPro" id="IPR008928">
    <property type="entry name" value="6-hairpin_glycosidase_sf"/>
</dbReference>
<dbReference type="Proteomes" id="UP000199598">
    <property type="component" value="Unassembled WGS sequence"/>
</dbReference>
<accession>A0A1I4EAX5</accession>
<protein>
    <submittedName>
        <fullName evidence="2">Unsaturated rhamnogalacturonyl hydrolase</fullName>
    </submittedName>
</protein>
<reference evidence="2 3" key="1">
    <citation type="submission" date="2016-10" db="EMBL/GenBank/DDBJ databases">
        <authorList>
            <person name="Varghese N."/>
            <person name="Submissions S."/>
        </authorList>
    </citation>
    <scope>NUCLEOTIDE SEQUENCE [LARGE SCALE GENOMIC DNA]</scope>
    <source>
        <strain evidence="2 3">DSM 16392</strain>
    </source>
</reference>
<gene>
    <name evidence="2" type="ORF">SAMN04488518_1148</name>
</gene>
<keyword evidence="1 2" id="KW-0378">Hydrolase</keyword>
<evidence type="ECO:0000313" key="3">
    <source>
        <dbReference type="Proteomes" id="UP000199598"/>
    </source>
</evidence>
<organism evidence="2 3">
    <name type="scientific">Pseudovibrio ascidiaceicola</name>
    <dbReference type="NCBI Taxonomy" id="285279"/>
    <lineage>
        <taxon>Bacteria</taxon>
        <taxon>Pseudomonadati</taxon>
        <taxon>Pseudomonadota</taxon>
        <taxon>Alphaproteobacteria</taxon>
        <taxon>Hyphomicrobiales</taxon>
        <taxon>Stappiaceae</taxon>
        <taxon>Pseudovibrio</taxon>
    </lineage>
</organism>
<dbReference type="InterPro" id="IPR052043">
    <property type="entry name" value="PolySaccharide_Degr_Enz"/>
</dbReference>
<dbReference type="Pfam" id="PF07470">
    <property type="entry name" value="Glyco_hydro_88"/>
    <property type="match status" value="1"/>
</dbReference>
<keyword evidence="3" id="KW-1185">Reference proteome</keyword>
<evidence type="ECO:0000256" key="1">
    <source>
        <dbReference type="ARBA" id="ARBA00022801"/>
    </source>
</evidence>
<name>A0A1I4EAX5_9HYPH</name>
<dbReference type="SUPFAM" id="SSF48208">
    <property type="entry name" value="Six-hairpin glycosidases"/>
    <property type="match status" value="1"/>
</dbReference>
<dbReference type="GO" id="GO:0016787">
    <property type="term" value="F:hydrolase activity"/>
    <property type="evidence" value="ECO:0007669"/>
    <property type="project" value="UniProtKB-KW"/>
</dbReference>
<dbReference type="EMBL" id="FOSK01000014">
    <property type="protein sequence ID" value="SFL01331.1"/>
    <property type="molecule type" value="Genomic_DNA"/>
</dbReference>